<dbReference type="PANTHER" id="PTHR11086:SF18">
    <property type="entry name" value="DEOXYCYTIDYLATE DEAMINASE"/>
    <property type="match status" value="1"/>
</dbReference>
<dbReference type="PANTHER" id="PTHR11086">
    <property type="entry name" value="DEOXYCYTIDYLATE DEAMINASE-RELATED"/>
    <property type="match status" value="1"/>
</dbReference>
<dbReference type="Proteomes" id="UP001058860">
    <property type="component" value="Chromosome"/>
</dbReference>
<dbReference type="PROSITE" id="PS00903">
    <property type="entry name" value="CYT_DCMP_DEAMINASES_1"/>
    <property type="match status" value="1"/>
</dbReference>
<gene>
    <name evidence="6" type="ORF">LRS13_06130</name>
</gene>
<comment type="similarity">
    <text evidence="1">Belongs to the cytidine and deoxycytidylate deaminase family.</text>
</comment>
<keyword evidence="3" id="KW-0378">Hydrolase</keyword>
<evidence type="ECO:0000256" key="4">
    <source>
        <dbReference type="ARBA" id="ARBA00022833"/>
    </source>
</evidence>
<keyword evidence="7" id="KW-1185">Reference proteome</keyword>
<dbReference type="Gene3D" id="3.40.140.10">
    <property type="entry name" value="Cytidine Deaminase, domain 2"/>
    <property type="match status" value="1"/>
</dbReference>
<dbReference type="EMBL" id="CP088295">
    <property type="protein sequence ID" value="UUY05103.1"/>
    <property type="molecule type" value="Genomic_DNA"/>
</dbReference>
<dbReference type="PROSITE" id="PS51747">
    <property type="entry name" value="CYT_DCMP_DEAMINASES_2"/>
    <property type="match status" value="1"/>
</dbReference>
<proteinExistence type="inferred from homology"/>
<dbReference type="InterPro" id="IPR002125">
    <property type="entry name" value="CMP_dCMP_dom"/>
</dbReference>
<organism evidence="6 7">
    <name type="scientific">Svornostia abyssi</name>
    <dbReference type="NCBI Taxonomy" id="2898438"/>
    <lineage>
        <taxon>Bacteria</taxon>
        <taxon>Bacillati</taxon>
        <taxon>Actinomycetota</taxon>
        <taxon>Thermoleophilia</taxon>
        <taxon>Solirubrobacterales</taxon>
        <taxon>Baekduiaceae</taxon>
        <taxon>Svornostia</taxon>
    </lineage>
</organism>
<dbReference type="InterPro" id="IPR016193">
    <property type="entry name" value="Cytidine_deaminase-like"/>
</dbReference>
<dbReference type="Gene3D" id="3.40.50.300">
    <property type="entry name" value="P-loop containing nucleotide triphosphate hydrolases"/>
    <property type="match status" value="1"/>
</dbReference>
<dbReference type="NCBIfam" id="NF041025">
    <property type="entry name" value="antiphage_deaminase"/>
    <property type="match status" value="1"/>
</dbReference>
<evidence type="ECO:0000313" key="6">
    <source>
        <dbReference type="EMBL" id="UUY05103.1"/>
    </source>
</evidence>
<evidence type="ECO:0000313" key="7">
    <source>
        <dbReference type="Proteomes" id="UP001058860"/>
    </source>
</evidence>
<dbReference type="Pfam" id="PF00383">
    <property type="entry name" value="dCMP_cyt_deam_1"/>
    <property type="match status" value="1"/>
</dbReference>
<dbReference type="InterPro" id="IPR015517">
    <property type="entry name" value="dCMP_deaminase-rel"/>
</dbReference>
<name>A0ABY5PK80_9ACTN</name>
<dbReference type="InterPro" id="IPR016192">
    <property type="entry name" value="APOBEC/CMP_deaminase_Zn-bd"/>
</dbReference>
<protein>
    <submittedName>
        <fullName evidence="6">Deaminase</fullName>
    </submittedName>
</protein>
<evidence type="ECO:0000256" key="1">
    <source>
        <dbReference type="ARBA" id="ARBA00006576"/>
    </source>
</evidence>
<dbReference type="SUPFAM" id="SSF53927">
    <property type="entry name" value="Cytidine deaminase-like"/>
    <property type="match status" value="1"/>
</dbReference>
<evidence type="ECO:0000256" key="3">
    <source>
        <dbReference type="ARBA" id="ARBA00022801"/>
    </source>
</evidence>
<evidence type="ECO:0000259" key="5">
    <source>
        <dbReference type="PROSITE" id="PS51747"/>
    </source>
</evidence>
<dbReference type="InterPro" id="IPR027417">
    <property type="entry name" value="P-loop_NTPase"/>
</dbReference>
<reference evidence="7" key="1">
    <citation type="submission" date="2021-11" db="EMBL/GenBank/DDBJ databases">
        <title>Cultivation dependent microbiological survey of springs from the worlds oldest radium mine currently devoted to the extraction of radon-saturated water.</title>
        <authorList>
            <person name="Kapinusova G."/>
            <person name="Smrhova T."/>
            <person name="Strejcek M."/>
            <person name="Suman J."/>
            <person name="Jani K."/>
            <person name="Pajer P."/>
            <person name="Uhlik O."/>
        </authorList>
    </citation>
    <scope>NUCLEOTIDE SEQUENCE [LARGE SCALE GENOMIC DNA]</scope>
    <source>
        <strain evidence="7">J379</strain>
    </source>
</reference>
<keyword evidence="2" id="KW-0479">Metal-binding</keyword>
<feature type="domain" description="CMP/dCMP-type deaminase" evidence="5">
    <location>
        <begin position="211"/>
        <end position="394"/>
    </location>
</feature>
<accession>A0ABY5PK80</accession>
<evidence type="ECO:0000256" key="2">
    <source>
        <dbReference type="ARBA" id="ARBA00022723"/>
    </source>
</evidence>
<sequence length="495" mass="54969">MGIDLGSVYGSIAKVLTAFEYECHDIHLSDQLRALDWSEPLVEAPADERLWSYMSAGNHLRELWDRDDAFALLAINAITLARSKVSGDREKPLERHAYVLRSLKRKEEAALLRDVYGSRFVQVSLYSPKESRIDYLAGRITSSRVHPHPPVPKYTAEQLVQRDEDEQTAHGQQVRGIFHQGDFFVDTRRDLDVELTRIVEILFGHPRRTPTRDESGMFHAVAAGRRSAELGRQVGAAICTRAGSVVAVGANEVPRAGGGLYWEGDEDDAREFTKGEDTNDVRKLAIASRVVEQLVDEGLVADGASAESLISVISASPIDDLIEFVRAVHAEMAAVTDAANRGVSVADTVLYVTTFPCHHCARHVVASGIRRVVYIAPYAKSLAGELHEDAISVDPPEQQHDRREVTFEPFVGVGPSRFLDLFAMPRRKDSATGKIVDFDRASAHPRLAEIEPIDMLAEVQPYVRRERRAFELLARVQDERSPRFVVDDDAGATAT</sequence>
<keyword evidence="4" id="KW-0862">Zinc</keyword>